<dbReference type="EMBL" id="JQED01000056">
    <property type="protein sequence ID" value="KGJ86614.1"/>
    <property type="molecule type" value="Genomic_DNA"/>
</dbReference>
<dbReference type="Proteomes" id="UP000029843">
    <property type="component" value="Unassembled WGS sequence"/>
</dbReference>
<sequence length="55" mass="6220">MSYTYQGKIYAIEAPVKSISINKLNVVVKDQAGSKLFKFSQLNESKDFLAMLYQA</sequence>
<evidence type="ECO:0000313" key="2">
    <source>
        <dbReference type="Proteomes" id="UP000029843"/>
    </source>
</evidence>
<name>A0A099K785_COLPS</name>
<dbReference type="RefSeq" id="WP_011044058.1">
    <property type="nucleotide sequence ID" value="NZ_JQED01000056.1"/>
</dbReference>
<dbReference type="AlphaFoldDB" id="A0A099K785"/>
<comment type="caution">
    <text evidence="1">The sequence shown here is derived from an EMBL/GenBank/DDBJ whole genome shotgun (WGS) entry which is preliminary data.</text>
</comment>
<gene>
    <name evidence="1" type="ORF">ND2E_0786</name>
</gene>
<organism evidence="1 2">
    <name type="scientific">Colwellia psychrerythraea</name>
    <name type="common">Vibrio psychroerythus</name>
    <dbReference type="NCBI Taxonomy" id="28229"/>
    <lineage>
        <taxon>Bacteria</taxon>
        <taxon>Pseudomonadati</taxon>
        <taxon>Pseudomonadota</taxon>
        <taxon>Gammaproteobacteria</taxon>
        <taxon>Alteromonadales</taxon>
        <taxon>Colwelliaceae</taxon>
        <taxon>Colwellia</taxon>
    </lineage>
</organism>
<protein>
    <submittedName>
        <fullName evidence="1">Uncharacterized protein</fullName>
    </submittedName>
</protein>
<reference evidence="1 2" key="1">
    <citation type="submission" date="2014-08" db="EMBL/GenBank/DDBJ databases">
        <title>Genomic and Phenotypic Diversity of Colwellia psychrerythraea strains from Disparate Marine Basins.</title>
        <authorList>
            <person name="Techtmann S.M."/>
            <person name="Stelling S.C."/>
            <person name="Utturkar S.M."/>
            <person name="Alshibli N."/>
            <person name="Harris A."/>
            <person name="Brown S.D."/>
            <person name="Hazen T.C."/>
        </authorList>
    </citation>
    <scope>NUCLEOTIDE SEQUENCE [LARGE SCALE GENOMIC DNA]</scope>
    <source>
        <strain evidence="1 2">ND2E</strain>
    </source>
</reference>
<proteinExistence type="predicted"/>
<evidence type="ECO:0000313" key="1">
    <source>
        <dbReference type="EMBL" id="KGJ86614.1"/>
    </source>
</evidence>
<accession>A0A099K785</accession>
<dbReference type="PATRIC" id="fig|28229.4.peg.4278"/>